<evidence type="ECO:0000256" key="14">
    <source>
        <dbReference type="ARBA" id="ARBA00030396"/>
    </source>
</evidence>
<sequence length="564" mass="64057">MAEIDYQMALLLQHRFEQEYKSTKNTQQSDRELARLLQEEFEQEAAIEKPSPSLVYKPPKQGLNSSKCLTDPSWELVDPTPDIHGLFLAFNERFFWNKLLAVCVSWSKRMTSCAGVCSYNGRGGMCSITLSEPLLKLRPRKDLVETLLHEMIHAFLFVTHNNRDRDGHGPEFHKHMVRINKEAGTNITVYHNFHDEVRLYQQHWWRCNGPCQHRKPYFGMVRRASNRAPGPNDRWWAEHSLSCGGTFIKVKEPEKKTKQKKAEVKSTSKGKSKDIRDFMPAVKDSAGSSNVKGFKDLVNKVKGKYNSTSTIVVTKNTSSTSTSDSCYKPTIFNANASSRKTEIDRTNTSCSDDFLAVRNHWANRFSNTNKRPTDVEETGPKSKLARISESTSSDDYCECPVCNQRVLMADLNRHLDDCLKKDSETVEPEIVDLTEEMRDCPMCDAKIGSSSFDGHVEKCLLKMYDHWEEPDASEEEVSCLACGKKILKKDLNSHLDDCMSMSGIFEVEDGEGKTSECVESSDKDSTQFNCPFCMELVEESAMKDHIDGCLKTDNVVEALMDTAF</sequence>
<evidence type="ECO:0000256" key="16">
    <source>
        <dbReference type="SAM" id="MobiDB-lite"/>
    </source>
</evidence>
<dbReference type="GO" id="GO:0006508">
    <property type="term" value="P:proteolysis"/>
    <property type="evidence" value="ECO:0007669"/>
    <property type="project" value="UniProtKB-KW"/>
</dbReference>
<dbReference type="GO" id="GO:0006281">
    <property type="term" value="P:DNA repair"/>
    <property type="evidence" value="ECO:0007669"/>
    <property type="project" value="UniProtKB-KW"/>
</dbReference>
<dbReference type="InterPro" id="IPR006640">
    <property type="entry name" value="SprT-like_domain"/>
</dbReference>
<evidence type="ECO:0000259" key="17">
    <source>
        <dbReference type="PROSITE" id="PS51908"/>
    </source>
</evidence>
<keyword evidence="12 15" id="KW-0234">DNA repair</keyword>
<evidence type="ECO:0000256" key="9">
    <source>
        <dbReference type="ARBA" id="ARBA00022801"/>
    </source>
</evidence>
<organism evidence="18 19">
    <name type="scientific">Tenebrio molitor</name>
    <name type="common">Yellow mealworm beetle</name>
    <dbReference type="NCBI Taxonomy" id="7067"/>
    <lineage>
        <taxon>Eukaryota</taxon>
        <taxon>Metazoa</taxon>
        <taxon>Ecdysozoa</taxon>
        <taxon>Arthropoda</taxon>
        <taxon>Hexapoda</taxon>
        <taxon>Insecta</taxon>
        <taxon>Pterygota</taxon>
        <taxon>Neoptera</taxon>
        <taxon>Endopterygota</taxon>
        <taxon>Coleoptera</taxon>
        <taxon>Polyphaga</taxon>
        <taxon>Cucujiformia</taxon>
        <taxon>Tenebrionidae</taxon>
        <taxon>Tenebrio</taxon>
    </lineage>
</organism>
<dbReference type="EMBL" id="JABDTM020028740">
    <property type="protein sequence ID" value="KAH0808459.1"/>
    <property type="molecule type" value="Genomic_DNA"/>
</dbReference>
<keyword evidence="9" id="KW-0378">Hydrolase</keyword>
<dbReference type="PANTHER" id="PTHR21220:SF0">
    <property type="entry name" value="DNA-DEPENDENT METALLOPROTEASE SPRTN"/>
    <property type="match status" value="1"/>
</dbReference>
<dbReference type="InterPro" id="IPR006642">
    <property type="entry name" value="Rad18_UBZ4"/>
</dbReference>
<dbReference type="GO" id="GO:0005634">
    <property type="term" value="C:nucleus"/>
    <property type="evidence" value="ECO:0007669"/>
    <property type="project" value="UniProtKB-SubCell"/>
</dbReference>
<dbReference type="GO" id="GO:0005694">
    <property type="term" value="C:chromosome"/>
    <property type="evidence" value="ECO:0007669"/>
    <property type="project" value="UniProtKB-SubCell"/>
</dbReference>
<evidence type="ECO:0000256" key="8">
    <source>
        <dbReference type="ARBA" id="ARBA00022771"/>
    </source>
</evidence>
<feature type="region of interest" description="Disordered" evidence="16">
    <location>
        <begin position="253"/>
        <end position="272"/>
    </location>
</feature>
<keyword evidence="6" id="KW-0479">Metal-binding</keyword>
<evidence type="ECO:0000313" key="19">
    <source>
        <dbReference type="Proteomes" id="UP000719412"/>
    </source>
</evidence>
<evidence type="ECO:0000256" key="15">
    <source>
        <dbReference type="PROSITE-ProRule" id="PRU01256"/>
    </source>
</evidence>
<dbReference type="GO" id="GO:0031593">
    <property type="term" value="F:polyubiquitin modification-dependent protein binding"/>
    <property type="evidence" value="ECO:0007669"/>
    <property type="project" value="TreeGrafter"/>
</dbReference>
<evidence type="ECO:0000256" key="10">
    <source>
        <dbReference type="ARBA" id="ARBA00022833"/>
    </source>
</evidence>
<evidence type="ECO:0000256" key="1">
    <source>
        <dbReference type="ARBA" id="ARBA00004123"/>
    </source>
</evidence>
<evidence type="ECO:0000256" key="11">
    <source>
        <dbReference type="ARBA" id="ARBA00023049"/>
    </source>
</evidence>
<dbReference type="GO" id="GO:0003697">
    <property type="term" value="F:single-stranded DNA binding"/>
    <property type="evidence" value="ECO:0007669"/>
    <property type="project" value="InterPro"/>
</dbReference>
<dbReference type="SMART" id="SM00731">
    <property type="entry name" value="SprT"/>
    <property type="match status" value="1"/>
</dbReference>
<keyword evidence="10" id="KW-0862">Zinc</keyword>
<keyword evidence="5" id="KW-0645">Protease</keyword>
<comment type="subcellular location">
    <subcellularLocation>
        <location evidence="2">Chromosome</location>
    </subcellularLocation>
    <subcellularLocation>
        <location evidence="1">Nucleus</location>
    </subcellularLocation>
</comment>
<dbReference type="PANTHER" id="PTHR21220">
    <property type="entry name" value="DNA-DEPENDENT METALLOPROTEASE SPRTN"/>
    <property type="match status" value="1"/>
</dbReference>
<keyword evidence="8 15" id="KW-0863">Zinc-finger</keyword>
<reference evidence="18" key="2">
    <citation type="submission" date="2021-08" db="EMBL/GenBank/DDBJ databases">
        <authorList>
            <person name="Eriksson T."/>
        </authorList>
    </citation>
    <scope>NUCLEOTIDE SEQUENCE</scope>
    <source>
        <strain evidence="18">Stoneville</strain>
        <tissue evidence="18">Whole head</tissue>
    </source>
</reference>
<dbReference type="AlphaFoldDB" id="A0A8J6H5G8"/>
<evidence type="ECO:0000313" key="18">
    <source>
        <dbReference type="EMBL" id="KAH0808459.1"/>
    </source>
</evidence>
<evidence type="ECO:0000256" key="13">
    <source>
        <dbReference type="ARBA" id="ARBA00023242"/>
    </source>
</evidence>
<dbReference type="GO" id="GO:0008270">
    <property type="term" value="F:zinc ion binding"/>
    <property type="evidence" value="ECO:0007669"/>
    <property type="project" value="UniProtKB-KW"/>
</dbReference>
<evidence type="ECO:0000256" key="5">
    <source>
        <dbReference type="ARBA" id="ARBA00022670"/>
    </source>
</evidence>
<keyword evidence="7 15" id="KW-0227">DNA damage</keyword>
<comment type="similarity">
    <text evidence="3">Belongs to the Spartan family.</text>
</comment>
<evidence type="ECO:0000256" key="3">
    <source>
        <dbReference type="ARBA" id="ARBA00010724"/>
    </source>
</evidence>
<evidence type="ECO:0000256" key="2">
    <source>
        <dbReference type="ARBA" id="ARBA00004286"/>
    </source>
</evidence>
<name>A0A8J6H5G8_TENMO</name>
<dbReference type="SMART" id="SM00734">
    <property type="entry name" value="ZnF_Rad18"/>
    <property type="match status" value="4"/>
</dbReference>
<feature type="domain" description="UBZ4-type" evidence="17">
    <location>
        <begin position="396"/>
        <end position="423"/>
    </location>
</feature>
<dbReference type="GO" id="GO:0004222">
    <property type="term" value="F:metalloendopeptidase activity"/>
    <property type="evidence" value="ECO:0007669"/>
    <property type="project" value="InterPro"/>
</dbReference>
<dbReference type="PROSITE" id="PS51908">
    <property type="entry name" value="ZF_UBZ4"/>
    <property type="match status" value="1"/>
</dbReference>
<keyword evidence="19" id="KW-1185">Reference proteome</keyword>
<protein>
    <recommendedName>
        <fullName evidence="14">Protein with SprT-like domain at the N terminus</fullName>
    </recommendedName>
</protein>
<evidence type="ECO:0000256" key="12">
    <source>
        <dbReference type="ARBA" id="ARBA00023204"/>
    </source>
</evidence>
<comment type="caution">
    <text evidence="18">The sequence shown here is derived from an EMBL/GenBank/DDBJ whole genome shotgun (WGS) entry which is preliminary data.</text>
</comment>
<evidence type="ECO:0000256" key="7">
    <source>
        <dbReference type="ARBA" id="ARBA00022763"/>
    </source>
</evidence>
<dbReference type="InterPro" id="IPR044245">
    <property type="entry name" value="Spartan"/>
</dbReference>
<evidence type="ECO:0000256" key="4">
    <source>
        <dbReference type="ARBA" id="ARBA00022454"/>
    </source>
</evidence>
<dbReference type="Pfam" id="PF10263">
    <property type="entry name" value="SprT-like"/>
    <property type="match status" value="1"/>
</dbReference>
<keyword evidence="4" id="KW-0158">Chromosome</keyword>
<dbReference type="Gene3D" id="3.30.160.60">
    <property type="entry name" value="Classic Zinc Finger"/>
    <property type="match status" value="1"/>
</dbReference>
<dbReference type="InterPro" id="IPR055220">
    <property type="entry name" value="SPRTN_ZBD"/>
</dbReference>
<accession>A0A8J6H5G8</accession>
<dbReference type="Pfam" id="PF22934">
    <property type="entry name" value="SPRTN_ZBD"/>
    <property type="match status" value="1"/>
</dbReference>
<evidence type="ECO:0000256" key="6">
    <source>
        <dbReference type="ARBA" id="ARBA00022723"/>
    </source>
</evidence>
<keyword evidence="13" id="KW-0539">Nucleus</keyword>
<dbReference type="Proteomes" id="UP000719412">
    <property type="component" value="Unassembled WGS sequence"/>
</dbReference>
<reference evidence="18" key="1">
    <citation type="journal article" date="2020" name="J Insects Food Feed">
        <title>The yellow mealworm (Tenebrio molitor) genome: a resource for the emerging insects as food and feed industry.</title>
        <authorList>
            <person name="Eriksson T."/>
            <person name="Andere A."/>
            <person name="Kelstrup H."/>
            <person name="Emery V."/>
            <person name="Picard C."/>
        </authorList>
    </citation>
    <scope>NUCLEOTIDE SEQUENCE</scope>
    <source>
        <strain evidence="18">Stoneville</strain>
        <tissue evidence="18">Whole head</tissue>
    </source>
</reference>
<gene>
    <name evidence="18" type="ORF">GEV33_014332</name>
</gene>
<proteinExistence type="inferred from homology"/>
<keyword evidence="11" id="KW-0482">Metalloprotease</keyword>